<reference evidence="13" key="1">
    <citation type="submission" date="2023-09" db="UniProtKB">
        <authorList>
            <consortium name="Ensembl"/>
        </authorList>
    </citation>
    <scope>IDENTIFICATION</scope>
</reference>
<feature type="transmembrane region" description="Helical" evidence="12">
    <location>
        <begin position="443"/>
        <end position="466"/>
    </location>
</feature>
<keyword evidence="12" id="KW-0812">Transmembrane</keyword>
<keyword evidence="3" id="KW-1003">Cell membrane</keyword>
<dbReference type="PROSITE" id="PS50088">
    <property type="entry name" value="ANK_REPEAT"/>
    <property type="match status" value="1"/>
</dbReference>
<proteinExistence type="predicted"/>
<comment type="subcellular location">
    <subcellularLocation>
        <location evidence="1">Cell membrane</location>
        <topology evidence="1">Multi-pass membrane protein</topology>
    </subcellularLocation>
</comment>
<evidence type="ECO:0000256" key="10">
    <source>
        <dbReference type="ARBA" id="ARBA00023303"/>
    </source>
</evidence>
<dbReference type="InterPro" id="IPR024862">
    <property type="entry name" value="TRPV"/>
</dbReference>
<feature type="transmembrane region" description="Helical" evidence="12">
    <location>
        <begin position="391"/>
        <end position="408"/>
    </location>
</feature>
<evidence type="ECO:0000256" key="3">
    <source>
        <dbReference type="ARBA" id="ARBA00022475"/>
    </source>
</evidence>
<protein>
    <submittedName>
        <fullName evidence="13">Transient receptor potential cation channel subfamily V member 1-like</fullName>
    </submittedName>
</protein>
<dbReference type="Gene3D" id="1.25.40.20">
    <property type="entry name" value="Ankyrin repeat-containing domain"/>
    <property type="match status" value="1"/>
</dbReference>
<dbReference type="SUPFAM" id="SSF48403">
    <property type="entry name" value="Ankyrin repeat"/>
    <property type="match status" value="1"/>
</dbReference>
<keyword evidence="5" id="KW-0107">Calcium channel</keyword>
<evidence type="ECO:0000256" key="8">
    <source>
        <dbReference type="ARBA" id="ARBA00023043"/>
    </source>
</evidence>
<feature type="repeat" description="ANK" evidence="11">
    <location>
        <begin position="47"/>
        <end position="79"/>
    </location>
</feature>
<sequence>GKTALLKALLNLKNGQNDTIDVFLDIAEKTGDLKNLINAEFTDKFYKGQTPLHVAIERRSFRYVELLLTKGADVQAKATGEFFQHNAKQGFYFGELPLSLAACTNQPRIVTLLMLNPHRRAEVRDQDSQGNTVLHILVITADNTEGNTKKITEMYDRVLFLGKLEEIQNNRGLTPLKLAAKLGRIQVRLLKHMLQREFKDEETRHLSRRFTEWVYGPVHCSLYDISSVDTNESNSVLEIIVFGRDNRPEMLEIEPLRSLLEEKWDMFASKLFLLNFLVYLMYLIIFTTVALHRKDGQVPWTEPNNPSAHLKHNKPPFTPSASESVDLQPPFPVEGPVDCLRFLYFCGRREYVGLLVISLALAWINILYYSRGSKQLGKYYVMMQNMILGDLLHFLCVYSVFLFGFSAGKTPKINLRFTVLEMFKFTIGMGDLQFTDQAEYKEVFYVLLICYIVLTYILALNMLIALMGNTVERISSQSEIIWNLQRAFTILDLERSLPTCLRKKLQVRREHDEYQGLFR</sequence>
<dbReference type="GeneTree" id="ENSGT00940000158512"/>
<dbReference type="GO" id="GO:0098703">
    <property type="term" value="P:calcium ion import across plasma membrane"/>
    <property type="evidence" value="ECO:0007669"/>
    <property type="project" value="TreeGrafter"/>
</dbReference>
<keyword evidence="10" id="KW-0407">Ion channel</keyword>
<evidence type="ECO:0000256" key="7">
    <source>
        <dbReference type="ARBA" id="ARBA00022837"/>
    </source>
</evidence>
<keyword evidence="4" id="KW-0109">Calcium transport</keyword>
<name>A0A3B5BH69_9TELE</name>
<dbReference type="GO" id="GO:0005262">
    <property type="term" value="F:calcium channel activity"/>
    <property type="evidence" value="ECO:0007669"/>
    <property type="project" value="UniProtKB-KW"/>
</dbReference>
<keyword evidence="12" id="KW-1133">Transmembrane helix</keyword>
<dbReference type="InterPro" id="IPR036770">
    <property type="entry name" value="Ankyrin_rpt-contain_sf"/>
</dbReference>
<keyword evidence="6" id="KW-0677">Repeat</keyword>
<evidence type="ECO:0000256" key="6">
    <source>
        <dbReference type="ARBA" id="ARBA00022737"/>
    </source>
</evidence>
<dbReference type="Pfam" id="PF00023">
    <property type="entry name" value="Ank"/>
    <property type="match status" value="1"/>
</dbReference>
<feature type="transmembrane region" description="Helical" evidence="12">
    <location>
        <begin position="351"/>
        <end position="370"/>
    </location>
</feature>
<keyword evidence="2" id="KW-0813">Transport</keyword>
<keyword evidence="12" id="KW-0472">Membrane</keyword>
<dbReference type="PANTHER" id="PTHR10582:SF5">
    <property type="entry name" value="TRANSIENT RECEPTOR POTENTIAL CATION CHANNEL SUBFAMILY V MEMBER 2"/>
    <property type="match status" value="1"/>
</dbReference>
<evidence type="ECO:0000313" key="13">
    <source>
        <dbReference type="Ensembl" id="ENSSPAP00000030254.1"/>
    </source>
</evidence>
<keyword evidence="8 11" id="KW-0040">ANK repeat</keyword>
<dbReference type="InterPro" id="IPR008347">
    <property type="entry name" value="TrpV1-4"/>
</dbReference>
<keyword evidence="7" id="KW-0106">Calcium</keyword>
<dbReference type="AlphaFoldDB" id="A0A3B5BH69"/>
<dbReference type="Ensembl" id="ENSSPAT00000030747.1">
    <property type="protein sequence ID" value="ENSSPAP00000030254.1"/>
    <property type="gene ID" value="ENSSPAG00000022365.1"/>
</dbReference>
<keyword evidence="9" id="KW-0406">Ion transport</keyword>
<evidence type="ECO:0000256" key="5">
    <source>
        <dbReference type="ARBA" id="ARBA00022673"/>
    </source>
</evidence>
<evidence type="ECO:0000256" key="4">
    <source>
        <dbReference type="ARBA" id="ARBA00022568"/>
    </source>
</evidence>
<evidence type="ECO:0000256" key="2">
    <source>
        <dbReference type="ARBA" id="ARBA00022448"/>
    </source>
</evidence>
<dbReference type="SMART" id="SM00248">
    <property type="entry name" value="ANK"/>
    <property type="match status" value="3"/>
</dbReference>
<dbReference type="PROSITE" id="PS50297">
    <property type="entry name" value="ANK_REP_REGION"/>
    <property type="match status" value="1"/>
</dbReference>
<evidence type="ECO:0000256" key="1">
    <source>
        <dbReference type="ARBA" id="ARBA00004651"/>
    </source>
</evidence>
<organism evidence="13">
    <name type="scientific">Stegastes partitus</name>
    <name type="common">bicolor damselfish</name>
    <dbReference type="NCBI Taxonomy" id="144197"/>
    <lineage>
        <taxon>Eukaryota</taxon>
        <taxon>Metazoa</taxon>
        <taxon>Chordata</taxon>
        <taxon>Craniata</taxon>
        <taxon>Vertebrata</taxon>
        <taxon>Euteleostomi</taxon>
        <taxon>Actinopterygii</taxon>
        <taxon>Neopterygii</taxon>
        <taxon>Teleostei</taxon>
        <taxon>Neoteleostei</taxon>
        <taxon>Acanthomorphata</taxon>
        <taxon>Ovalentaria</taxon>
        <taxon>Pomacentridae</taxon>
        <taxon>Stegastes</taxon>
    </lineage>
</organism>
<feature type="transmembrane region" description="Helical" evidence="12">
    <location>
        <begin position="271"/>
        <end position="291"/>
    </location>
</feature>
<dbReference type="PRINTS" id="PR01768">
    <property type="entry name" value="TRPVRECEPTOR"/>
</dbReference>
<accession>A0A3B5BH69</accession>
<dbReference type="PANTHER" id="PTHR10582">
    <property type="entry name" value="TRANSIENT RECEPTOR POTENTIAL ION CHANNEL PROTEIN"/>
    <property type="match status" value="1"/>
</dbReference>
<evidence type="ECO:0000256" key="12">
    <source>
        <dbReference type="SAM" id="Phobius"/>
    </source>
</evidence>
<dbReference type="InterPro" id="IPR002110">
    <property type="entry name" value="Ankyrin_rpt"/>
</dbReference>
<evidence type="ECO:0000256" key="9">
    <source>
        <dbReference type="ARBA" id="ARBA00023065"/>
    </source>
</evidence>
<evidence type="ECO:0000256" key="11">
    <source>
        <dbReference type="PROSITE-ProRule" id="PRU00023"/>
    </source>
</evidence>
<dbReference type="GO" id="GO:0005886">
    <property type="term" value="C:plasma membrane"/>
    <property type="evidence" value="ECO:0007669"/>
    <property type="project" value="UniProtKB-SubCell"/>
</dbReference>